<gene>
    <name evidence="1" type="ORF">GCM10009114_13390</name>
</gene>
<name>A0ABN1LF85_9ALTE</name>
<dbReference type="RefSeq" id="WP_343857861.1">
    <property type="nucleotide sequence ID" value="NZ_BAAAFD010000002.1"/>
</dbReference>
<protein>
    <recommendedName>
        <fullName evidence="3">HlyD family secretion protein</fullName>
    </recommendedName>
</protein>
<keyword evidence="2" id="KW-1185">Reference proteome</keyword>
<accession>A0ABN1LF85</accession>
<evidence type="ECO:0000313" key="1">
    <source>
        <dbReference type="EMBL" id="GAA0855107.1"/>
    </source>
</evidence>
<reference evidence="1 2" key="1">
    <citation type="journal article" date="2019" name="Int. J. Syst. Evol. Microbiol.">
        <title>The Global Catalogue of Microorganisms (GCM) 10K type strain sequencing project: providing services to taxonomists for standard genome sequencing and annotation.</title>
        <authorList>
            <consortium name="The Broad Institute Genomics Platform"/>
            <consortium name="The Broad Institute Genome Sequencing Center for Infectious Disease"/>
            <person name="Wu L."/>
            <person name="Ma J."/>
        </authorList>
    </citation>
    <scope>NUCLEOTIDE SEQUENCE [LARGE SCALE GENOMIC DNA]</scope>
    <source>
        <strain evidence="1 2">JCM 15896</strain>
    </source>
</reference>
<dbReference type="Gene3D" id="2.40.50.100">
    <property type="match status" value="1"/>
</dbReference>
<dbReference type="EMBL" id="BAAAFD010000002">
    <property type="protein sequence ID" value="GAA0855107.1"/>
    <property type="molecule type" value="Genomic_DNA"/>
</dbReference>
<evidence type="ECO:0000313" key="2">
    <source>
        <dbReference type="Proteomes" id="UP001500359"/>
    </source>
</evidence>
<proteinExistence type="predicted"/>
<dbReference type="InterPro" id="IPR011053">
    <property type="entry name" value="Single_hybrid_motif"/>
</dbReference>
<sequence length="196" mass="21240">MSVGKVGLALLIWGSGAVSSEIDVHLFDQTSTIVVARNEGTVAEKLLDINQLVQSGEEILILYHGQERQSVTAPSDGLLKDYAQAIRVGADVQKGDVIAVLVNDEVKGALVSKEGDAFPHLLSTQSTYCCLNAGDTDFNIQILDIKKVGKVTWFYFSILDGPAFLSLIQDNTAANPNVRFEFVEKIAPSQNMLSKK</sequence>
<comment type="caution">
    <text evidence="1">The sequence shown here is derived from an EMBL/GenBank/DDBJ whole genome shotgun (WGS) entry which is preliminary data.</text>
</comment>
<organism evidence="1 2">
    <name type="scientific">Aliiglaciecola litoralis</name>
    <dbReference type="NCBI Taxonomy" id="582857"/>
    <lineage>
        <taxon>Bacteria</taxon>
        <taxon>Pseudomonadati</taxon>
        <taxon>Pseudomonadota</taxon>
        <taxon>Gammaproteobacteria</taxon>
        <taxon>Alteromonadales</taxon>
        <taxon>Alteromonadaceae</taxon>
        <taxon>Aliiglaciecola</taxon>
    </lineage>
</organism>
<dbReference type="Proteomes" id="UP001500359">
    <property type="component" value="Unassembled WGS sequence"/>
</dbReference>
<evidence type="ECO:0008006" key="3">
    <source>
        <dbReference type="Google" id="ProtNLM"/>
    </source>
</evidence>
<dbReference type="SUPFAM" id="SSF51230">
    <property type="entry name" value="Single hybrid motif"/>
    <property type="match status" value="1"/>
</dbReference>